<evidence type="ECO:0000313" key="3">
    <source>
        <dbReference type="Proteomes" id="UP001352852"/>
    </source>
</evidence>
<dbReference type="Pfam" id="PF00240">
    <property type="entry name" value="ubiquitin"/>
    <property type="match status" value="1"/>
</dbReference>
<reference evidence="2 3" key="1">
    <citation type="submission" date="2021-06" db="EMBL/GenBank/DDBJ databases">
        <authorList>
            <person name="Palmer J.M."/>
        </authorList>
    </citation>
    <scope>NUCLEOTIDE SEQUENCE [LARGE SCALE GENOMIC DNA]</scope>
    <source>
        <strain evidence="2 3">CL_MEX2019</strain>
        <tissue evidence="2">Muscle</tissue>
    </source>
</reference>
<evidence type="ECO:0000259" key="1">
    <source>
        <dbReference type="PROSITE" id="PS50053"/>
    </source>
</evidence>
<proteinExistence type="predicted"/>
<comment type="caution">
    <text evidence="2">The sequence shown here is derived from an EMBL/GenBank/DDBJ whole genome shotgun (WGS) entry which is preliminary data.</text>
</comment>
<feature type="domain" description="Ubiquitin-like" evidence="1">
    <location>
        <begin position="21"/>
        <end position="92"/>
    </location>
</feature>
<name>A0ABU7EFJ4_9TELE</name>
<dbReference type="SUPFAM" id="SSF54236">
    <property type="entry name" value="Ubiquitin-like"/>
    <property type="match status" value="1"/>
</dbReference>
<protein>
    <recommendedName>
        <fullName evidence="1">Ubiquitin-like domain-containing protein</fullName>
    </recommendedName>
</protein>
<dbReference type="Gene3D" id="3.10.20.90">
    <property type="entry name" value="Phosphatidylinositol 3-kinase Catalytic Subunit, Chain A, domain 1"/>
    <property type="match status" value="1"/>
</dbReference>
<dbReference type="InterPro" id="IPR029071">
    <property type="entry name" value="Ubiquitin-like_domsf"/>
</dbReference>
<dbReference type="InterPro" id="IPR000626">
    <property type="entry name" value="Ubiquitin-like_dom"/>
</dbReference>
<dbReference type="Proteomes" id="UP001352852">
    <property type="component" value="Unassembled WGS sequence"/>
</dbReference>
<dbReference type="PROSITE" id="PS50053">
    <property type="entry name" value="UBIQUITIN_2"/>
    <property type="match status" value="1"/>
</dbReference>
<organism evidence="2 3">
    <name type="scientific">Characodon lateralis</name>
    <dbReference type="NCBI Taxonomy" id="208331"/>
    <lineage>
        <taxon>Eukaryota</taxon>
        <taxon>Metazoa</taxon>
        <taxon>Chordata</taxon>
        <taxon>Craniata</taxon>
        <taxon>Vertebrata</taxon>
        <taxon>Euteleostomi</taxon>
        <taxon>Actinopterygii</taxon>
        <taxon>Neopterygii</taxon>
        <taxon>Teleostei</taxon>
        <taxon>Neoteleostei</taxon>
        <taxon>Acanthomorphata</taxon>
        <taxon>Ovalentaria</taxon>
        <taxon>Atherinomorphae</taxon>
        <taxon>Cyprinodontiformes</taxon>
        <taxon>Goodeidae</taxon>
        <taxon>Characodon</taxon>
    </lineage>
</organism>
<dbReference type="EMBL" id="JAHUTJ010053089">
    <property type="protein sequence ID" value="MED6285389.1"/>
    <property type="molecule type" value="Genomic_DNA"/>
</dbReference>
<sequence>MSDSAKEESVNADEPHGSEKIHVVLRSVSESRVFTVRGDCTIRQLKLCLSERLRSPAEQLVLTHSGQVLRESELMSHLKEQKGSVSLCMIRRYRTHSGQMVIISVSVV</sequence>
<keyword evidence="3" id="KW-1185">Reference proteome</keyword>
<evidence type="ECO:0000313" key="2">
    <source>
        <dbReference type="EMBL" id="MED6285389.1"/>
    </source>
</evidence>
<accession>A0ABU7EFJ4</accession>
<gene>
    <name evidence="2" type="ORF">CHARACLAT_028771</name>
</gene>
<dbReference type="SMART" id="SM00213">
    <property type="entry name" value="UBQ"/>
    <property type="match status" value="1"/>
</dbReference>